<dbReference type="Gene3D" id="1.10.3210.10">
    <property type="entry name" value="Hypothetical protein af1432"/>
    <property type="match status" value="1"/>
</dbReference>
<dbReference type="SUPFAM" id="SSF109604">
    <property type="entry name" value="HD-domain/PDEase-like"/>
    <property type="match status" value="1"/>
</dbReference>
<dbReference type="NCBIfam" id="TIGR00277">
    <property type="entry name" value="HDIG"/>
    <property type="match status" value="1"/>
</dbReference>
<dbReference type="RefSeq" id="WP_052515640.1">
    <property type="nucleotide sequence ID" value="NZ_AZAC01000083.1"/>
</dbReference>
<dbReference type="PROSITE" id="PS51831">
    <property type="entry name" value="HD"/>
    <property type="match status" value="1"/>
</dbReference>
<dbReference type="PATRIC" id="fig|1429043.3.peg.5917"/>
<dbReference type="PANTHER" id="PTHR37294">
    <property type="entry name" value="3'-5' EXORIBONUCLEASE YHAM"/>
    <property type="match status" value="1"/>
</dbReference>
<sequence length="347" mass="38390">MSQPELAALNDADLVSGVYLLSHKQLLTTKTGKPYGSLKLQDPSAQVEARLWDRAEELLTPLKKGMAVKVQGKAQLYAGKLQVIVNELAEEPNADPALFMAKSPVPFPKLQNRFNRVRNSVKDRKLKNLLSAFFSEPEFKKTYEQAPAAKGAHHAYLHGLLEHSVSVAEMARKMGDQYPELERDLLVTAALLHDVGKTKELTLGPPIDYTDQGRLEGHIAIGAAMLDQRINMLKDFPCELAQHLRHLILSHHGCLEFGSPVKPLTAEAMMLSFLDDMDAKMAMYRNVISENTDPGNHWSGYNRLLERFLYTGPSPLQSPSEPDFSEDSTLSLGLFNTVSAKGEGVGS</sequence>
<dbReference type="GO" id="GO:0016787">
    <property type="term" value="F:hydrolase activity"/>
    <property type="evidence" value="ECO:0007669"/>
    <property type="project" value="UniProtKB-KW"/>
</dbReference>
<dbReference type="GO" id="GO:0003676">
    <property type="term" value="F:nucleic acid binding"/>
    <property type="evidence" value="ECO:0007669"/>
    <property type="project" value="InterPro"/>
</dbReference>
<name>A0A0D2J4U4_9BACT</name>
<dbReference type="GO" id="GO:0031125">
    <property type="term" value="P:rRNA 3'-end processing"/>
    <property type="evidence" value="ECO:0007669"/>
    <property type="project" value="TreeGrafter"/>
</dbReference>
<evidence type="ECO:0000256" key="1">
    <source>
        <dbReference type="ARBA" id="ARBA00022801"/>
    </source>
</evidence>
<dbReference type="AlphaFoldDB" id="A0A0D2J4U4"/>
<dbReference type="CDD" id="cd00077">
    <property type="entry name" value="HDc"/>
    <property type="match status" value="1"/>
</dbReference>
<dbReference type="SMART" id="SM00471">
    <property type="entry name" value="HDc"/>
    <property type="match status" value="1"/>
</dbReference>
<dbReference type="STRING" id="1429043.X474_27840"/>
<dbReference type="CDD" id="cd04492">
    <property type="entry name" value="YhaM_OBF_like"/>
    <property type="match status" value="1"/>
</dbReference>
<accession>A0A0D2J4U4</accession>
<dbReference type="PANTHER" id="PTHR37294:SF1">
    <property type="entry name" value="3'-5' EXORIBONUCLEASE YHAM"/>
    <property type="match status" value="1"/>
</dbReference>
<dbReference type="InterPro" id="IPR004365">
    <property type="entry name" value="NA-bd_OB_tRNA"/>
</dbReference>
<evidence type="ECO:0000259" key="2">
    <source>
        <dbReference type="PROSITE" id="PS51831"/>
    </source>
</evidence>
<evidence type="ECO:0000313" key="3">
    <source>
        <dbReference type="EMBL" id="KIX10746.1"/>
    </source>
</evidence>
<dbReference type="InterPro" id="IPR003607">
    <property type="entry name" value="HD/PDEase_dom"/>
</dbReference>
<dbReference type="EMBL" id="AZAC01000083">
    <property type="protein sequence ID" value="KIX10746.1"/>
    <property type="molecule type" value="Genomic_DNA"/>
</dbReference>
<keyword evidence="4" id="KW-1185">Reference proteome</keyword>
<gene>
    <name evidence="3" type="ORF">X474_27840</name>
</gene>
<keyword evidence="1 3" id="KW-0378">Hydrolase</keyword>
<feature type="domain" description="HD" evidence="2">
    <location>
        <begin position="160"/>
        <end position="280"/>
    </location>
</feature>
<comment type="caution">
    <text evidence="3">The sequence shown here is derived from an EMBL/GenBank/DDBJ whole genome shotgun (WGS) entry which is preliminary data.</text>
</comment>
<reference evidence="3 4" key="1">
    <citation type="submission" date="2013-11" db="EMBL/GenBank/DDBJ databases">
        <title>Metagenomic analysis of a methanogenic consortium involved in long chain n-alkane degradation.</title>
        <authorList>
            <person name="Davidova I.A."/>
            <person name="Callaghan A.V."/>
            <person name="Wawrik B."/>
            <person name="Pruitt S."/>
            <person name="Marks C."/>
            <person name="Duncan K.E."/>
            <person name="Suflita J.M."/>
        </authorList>
    </citation>
    <scope>NUCLEOTIDE SEQUENCE [LARGE SCALE GENOMIC DNA]</scope>
    <source>
        <strain evidence="3 4">SPR</strain>
    </source>
</reference>
<organism evidence="3 4">
    <name type="scientific">Dethiosulfatarculus sandiegensis</name>
    <dbReference type="NCBI Taxonomy" id="1429043"/>
    <lineage>
        <taxon>Bacteria</taxon>
        <taxon>Pseudomonadati</taxon>
        <taxon>Thermodesulfobacteriota</taxon>
        <taxon>Desulfarculia</taxon>
        <taxon>Desulfarculales</taxon>
        <taxon>Desulfarculaceae</taxon>
        <taxon>Dethiosulfatarculus</taxon>
    </lineage>
</organism>
<evidence type="ECO:0000313" key="4">
    <source>
        <dbReference type="Proteomes" id="UP000032233"/>
    </source>
</evidence>
<dbReference type="Pfam" id="PF01966">
    <property type="entry name" value="HD"/>
    <property type="match status" value="1"/>
</dbReference>
<dbReference type="InParanoid" id="A0A0D2J4U4"/>
<dbReference type="OrthoDB" id="9778453at2"/>
<protein>
    <submittedName>
        <fullName evidence="3">HD family phosphohydrolase</fullName>
    </submittedName>
</protein>
<dbReference type="Proteomes" id="UP000032233">
    <property type="component" value="Unassembled WGS sequence"/>
</dbReference>
<dbReference type="InterPro" id="IPR006674">
    <property type="entry name" value="HD_domain"/>
</dbReference>
<dbReference type="Pfam" id="PF01336">
    <property type="entry name" value="tRNA_anti-codon"/>
    <property type="match status" value="1"/>
</dbReference>
<dbReference type="InterPro" id="IPR050798">
    <property type="entry name" value="YhaM_exoribonuc/phosphodiest"/>
</dbReference>
<dbReference type="InterPro" id="IPR006675">
    <property type="entry name" value="HDIG_dom"/>
</dbReference>
<proteinExistence type="predicted"/>